<evidence type="ECO:0000256" key="5">
    <source>
        <dbReference type="ARBA" id="ARBA00022840"/>
    </source>
</evidence>
<dbReference type="Gene3D" id="1.10.510.10">
    <property type="entry name" value="Transferase(Phosphotransferase) domain 1"/>
    <property type="match status" value="1"/>
</dbReference>
<evidence type="ECO:0000259" key="8">
    <source>
        <dbReference type="PROSITE" id="PS50011"/>
    </source>
</evidence>
<dbReference type="OrthoDB" id="61110at2759"/>
<reference evidence="9" key="1">
    <citation type="submission" date="2020-01" db="EMBL/GenBank/DDBJ databases">
        <title>Genome sequence of Kobresia littledalei, the first chromosome-level genome in the family Cyperaceae.</title>
        <authorList>
            <person name="Qu G."/>
        </authorList>
    </citation>
    <scope>NUCLEOTIDE SEQUENCE</scope>
    <source>
        <strain evidence="9">C.B.Clarke</strain>
        <tissue evidence="9">Leaf</tissue>
    </source>
</reference>
<dbReference type="Gene3D" id="2.130.10.30">
    <property type="entry name" value="Regulator of chromosome condensation 1/beta-lactamase-inhibitor protein II"/>
    <property type="match status" value="1"/>
</dbReference>
<sequence>MHERRGTWDVIKGRNSVECYLLLVDSWSYLDLLVSQVLNSNHHCILSALSYYSTHNVTLTPYYSQSNMPSSMYLLLLLLFLTLPYQIQSSPLSTIAIAQISNISLICAFLPSANQKFDLNCTSLLNRTTRSYPSGRSSFSAIAGGDGFLCALGPSLTLHSNFSTMLWWEFHKNVTETKRIYQGPPIVDLSSGGSHVCGLQAGHVRSKLNCWRWPELSVPEDMNFSDIAVGRHFVCGLLSGSFKIHCFGNDTGVVGKEPHVGNYISISAGSHHMCAISLAWKLTCWGNGSPRLGSNNISVLAMALGASGTCVLCTNGTVVCWGSQSAPPKDLKTAQFLSIQAKGDAFCGVLTLNFSLVCWGKKELKSNHLVFDRVLPGPCVPVSYCTCGVLPGSGSLCPNEGCICQPCGFELFSNSWITLLHRKKYIAFLIIGAVTFLFVFLVGQILLTKWYKNRYGVSGPAQTASGSLLRAYVDSQAIEQRLNELIGKGIGYTVEQFSIGDIQSVTSGFSASCRIGSGSFGSVYHATLGDGREVAIKRAESGNVASTSTTPARRRDRETAFVSELSLLSRINHRNLVSLFGFCTDDGERVLVYEYMSNGTLYDNLHKRQPLPPPLATWQSRLKLALDAARGIEYMHAYAVPTIIHRDIKSANILLDKNWVAKIADFGLSLVSEEGGDEEEGDNDQLRIAGTVGYMDPEYYRLQRLTAKSDVYSFGVVLLELLTGCRVIKRYGESGTPKNVVDFAVPFIVADDMHHVLDPKLPSPTPTETDAVAYVGYLAADCVSEIGQDRPSMTEVVCGLERAVAACSPNVLSRSTTFS</sequence>
<dbReference type="PROSITE" id="PS00107">
    <property type="entry name" value="PROTEIN_KINASE_ATP"/>
    <property type="match status" value="1"/>
</dbReference>
<dbReference type="InterPro" id="IPR008271">
    <property type="entry name" value="Ser/Thr_kinase_AS"/>
</dbReference>
<evidence type="ECO:0000256" key="7">
    <source>
        <dbReference type="SAM" id="Phobius"/>
    </source>
</evidence>
<gene>
    <name evidence="9" type="ORF">FCM35_KLT06500</name>
</gene>
<dbReference type="SUPFAM" id="SSF50985">
    <property type="entry name" value="RCC1/BLIP-II"/>
    <property type="match status" value="1"/>
</dbReference>
<dbReference type="InterPro" id="IPR011009">
    <property type="entry name" value="Kinase-like_dom_sf"/>
</dbReference>
<feature type="domain" description="Protein kinase" evidence="8">
    <location>
        <begin position="509"/>
        <end position="804"/>
    </location>
</feature>
<accession>A0A833QRI7</accession>
<keyword evidence="7" id="KW-0812">Transmembrane</keyword>
<feature type="binding site" evidence="6">
    <location>
        <position position="537"/>
    </location>
    <ligand>
        <name>ATP</name>
        <dbReference type="ChEBI" id="CHEBI:30616"/>
    </ligand>
</feature>
<dbReference type="PROSITE" id="PS00108">
    <property type="entry name" value="PROTEIN_KINASE_ST"/>
    <property type="match status" value="1"/>
</dbReference>
<organism evidence="9 10">
    <name type="scientific">Carex littledalei</name>
    <dbReference type="NCBI Taxonomy" id="544730"/>
    <lineage>
        <taxon>Eukaryota</taxon>
        <taxon>Viridiplantae</taxon>
        <taxon>Streptophyta</taxon>
        <taxon>Embryophyta</taxon>
        <taxon>Tracheophyta</taxon>
        <taxon>Spermatophyta</taxon>
        <taxon>Magnoliopsida</taxon>
        <taxon>Liliopsida</taxon>
        <taxon>Poales</taxon>
        <taxon>Cyperaceae</taxon>
        <taxon>Cyperoideae</taxon>
        <taxon>Cariceae</taxon>
        <taxon>Carex</taxon>
        <taxon>Carex subgen. Euthyceras</taxon>
    </lineage>
</organism>
<name>A0A833QRI7_9POAL</name>
<evidence type="ECO:0000313" key="9">
    <source>
        <dbReference type="EMBL" id="KAF3327894.1"/>
    </source>
</evidence>
<dbReference type="PROSITE" id="PS50011">
    <property type="entry name" value="PROTEIN_KINASE_DOM"/>
    <property type="match status" value="1"/>
</dbReference>
<dbReference type="InterPro" id="IPR001245">
    <property type="entry name" value="Ser-Thr/Tyr_kinase_cat_dom"/>
</dbReference>
<evidence type="ECO:0000256" key="6">
    <source>
        <dbReference type="PROSITE-ProRule" id="PRU10141"/>
    </source>
</evidence>
<dbReference type="GO" id="GO:0005524">
    <property type="term" value="F:ATP binding"/>
    <property type="evidence" value="ECO:0007669"/>
    <property type="project" value="UniProtKB-UniRule"/>
</dbReference>
<proteinExistence type="predicted"/>
<dbReference type="InterPro" id="IPR000719">
    <property type="entry name" value="Prot_kinase_dom"/>
</dbReference>
<protein>
    <submittedName>
        <fullName evidence="9">Serine/threonine-protein kinase-like protein CCR4</fullName>
    </submittedName>
</protein>
<keyword evidence="10" id="KW-1185">Reference proteome</keyword>
<dbReference type="PANTHER" id="PTHR46146">
    <property type="entry name" value="SERINE/THREONINE-PROTEIN KINASE-LIKE PROTEIN CCR4"/>
    <property type="match status" value="1"/>
</dbReference>
<keyword evidence="4 9" id="KW-0418">Kinase</keyword>
<keyword evidence="1" id="KW-0723">Serine/threonine-protein kinase</keyword>
<dbReference type="InterPro" id="IPR009091">
    <property type="entry name" value="RCC1/BLIP-II"/>
</dbReference>
<evidence type="ECO:0000256" key="3">
    <source>
        <dbReference type="ARBA" id="ARBA00022741"/>
    </source>
</evidence>
<dbReference type="SMART" id="SM00220">
    <property type="entry name" value="S_TKc"/>
    <property type="match status" value="1"/>
</dbReference>
<evidence type="ECO:0000256" key="4">
    <source>
        <dbReference type="ARBA" id="ARBA00022777"/>
    </source>
</evidence>
<dbReference type="AlphaFoldDB" id="A0A833QRI7"/>
<evidence type="ECO:0000256" key="2">
    <source>
        <dbReference type="ARBA" id="ARBA00022679"/>
    </source>
</evidence>
<keyword evidence="3 6" id="KW-0547">Nucleotide-binding</keyword>
<dbReference type="GO" id="GO:0004674">
    <property type="term" value="F:protein serine/threonine kinase activity"/>
    <property type="evidence" value="ECO:0007669"/>
    <property type="project" value="UniProtKB-KW"/>
</dbReference>
<keyword evidence="5 6" id="KW-0067">ATP-binding</keyword>
<evidence type="ECO:0000313" key="10">
    <source>
        <dbReference type="Proteomes" id="UP000623129"/>
    </source>
</evidence>
<comment type="caution">
    <text evidence="9">The sequence shown here is derived from an EMBL/GenBank/DDBJ whole genome shotgun (WGS) entry which is preliminary data.</text>
</comment>
<dbReference type="SUPFAM" id="SSF56112">
    <property type="entry name" value="Protein kinase-like (PK-like)"/>
    <property type="match status" value="1"/>
</dbReference>
<keyword evidence="7" id="KW-0472">Membrane</keyword>
<keyword evidence="7" id="KW-1133">Transmembrane helix</keyword>
<evidence type="ECO:0000256" key="1">
    <source>
        <dbReference type="ARBA" id="ARBA00022527"/>
    </source>
</evidence>
<dbReference type="Pfam" id="PF07714">
    <property type="entry name" value="PK_Tyr_Ser-Thr"/>
    <property type="match status" value="1"/>
</dbReference>
<feature type="transmembrane region" description="Helical" evidence="7">
    <location>
        <begin position="425"/>
        <end position="447"/>
    </location>
</feature>
<dbReference type="Proteomes" id="UP000623129">
    <property type="component" value="Unassembled WGS sequence"/>
</dbReference>
<dbReference type="CDD" id="cd14066">
    <property type="entry name" value="STKc_IRAK"/>
    <property type="match status" value="1"/>
</dbReference>
<dbReference type="PANTHER" id="PTHR46146:SF20">
    <property type="entry name" value="OS04G0439600 PROTEIN"/>
    <property type="match status" value="1"/>
</dbReference>
<dbReference type="InterPro" id="IPR017441">
    <property type="entry name" value="Protein_kinase_ATP_BS"/>
</dbReference>
<dbReference type="Gene3D" id="3.30.200.20">
    <property type="entry name" value="Phosphorylase Kinase, domain 1"/>
    <property type="match status" value="1"/>
</dbReference>
<keyword evidence="2" id="KW-0808">Transferase</keyword>
<dbReference type="EMBL" id="SWLB01000016">
    <property type="protein sequence ID" value="KAF3327894.1"/>
    <property type="molecule type" value="Genomic_DNA"/>
</dbReference>